<dbReference type="InterPro" id="IPR025676">
    <property type="entry name" value="Clr5_dom"/>
</dbReference>
<dbReference type="Pfam" id="PF14420">
    <property type="entry name" value="Clr5"/>
    <property type="match status" value="1"/>
</dbReference>
<name>A0AA38RAH6_9PEZI</name>
<organism evidence="2 3">
    <name type="scientific">Coniochaeta hoffmannii</name>
    <dbReference type="NCBI Taxonomy" id="91930"/>
    <lineage>
        <taxon>Eukaryota</taxon>
        <taxon>Fungi</taxon>
        <taxon>Dikarya</taxon>
        <taxon>Ascomycota</taxon>
        <taxon>Pezizomycotina</taxon>
        <taxon>Sordariomycetes</taxon>
        <taxon>Sordariomycetidae</taxon>
        <taxon>Coniochaetales</taxon>
        <taxon>Coniochaetaceae</taxon>
        <taxon>Coniochaeta</taxon>
    </lineage>
</organism>
<accession>A0AA38RAH6</accession>
<protein>
    <recommendedName>
        <fullName evidence="1">Clr5 domain-containing protein</fullName>
    </recommendedName>
</protein>
<reference evidence="2" key="1">
    <citation type="submission" date="2022-07" db="EMBL/GenBank/DDBJ databases">
        <title>Fungi with potential for degradation of polypropylene.</title>
        <authorList>
            <person name="Gostincar C."/>
        </authorList>
    </citation>
    <scope>NUCLEOTIDE SEQUENCE</scope>
    <source>
        <strain evidence="2">EXF-13287</strain>
    </source>
</reference>
<dbReference type="PANTHER" id="PTHR38788:SF3">
    <property type="entry name" value="CLR5 DOMAIN-CONTAINING PROTEIN"/>
    <property type="match status" value="1"/>
</dbReference>
<dbReference type="EMBL" id="JANBVN010000221">
    <property type="protein sequence ID" value="KAJ9132287.1"/>
    <property type="molecule type" value="Genomic_DNA"/>
</dbReference>
<keyword evidence="3" id="KW-1185">Reference proteome</keyword>
<sequence length="515" mass="57465">MGGSRNRVSDAPGAVVASNQSRWATNEDWDSHRDEITSLYKVGNKTLKEVAQHMQAAHQFHATLRMYKRRLNQWNVQKNVKAGEVLAVLRSKEYAPGDPSTPEVINVNGRGVPVDKVEQYLERRRRQLQALRRKGVLDTGGQVFVPPNAPFSAPDHLQIPEEMGRLIQQYINGSFGAGTWLPGRSRDELRSRNSNGNVVHLFSSLFDACSMLRRNEIQAGFQRINQSLDTMNRALREEDPRFLVSTFRVLALCHWYNLPDIYRILLTHLKRLSVIVLGTGHPASRIFHLLSTMPPTDRGIGVKVAAELLCRQLQKYVSQTSNSGAYLNLIVSYVDTLESLGMYEESIEGIVEAMKYPDPRFKWSAETLGLYFRFILRSSGGGNTPAQFPEEMEESPVCPPPKFVDMGRGLGILGPSLSLEGSNDAAVELMRYCYILRAGALQAGRASAMTKGGASMWPSLVTCPDEERIRILTELLASREPESVVLDDSYKWGYQPVTVGNKNGESDSPGHRGST</sequence>
<feature type="domain" description="Clr5" evidence="1">
    <location>
        <begin position="26"/>
        <end position="78"/>
    </location>
</feature>
<dbReference type="PANTHER" id="PTHR38788">
    <property type="entry name" value="CLR5 DOMAIN-CONTAINING PROTEIN"/>
    <property type="match status" value="1"/>
</dbReference>
<proteinExistence type="predicted"/>
<dbReference type="AlphaFoldDB" id="A0AA38RAH6"/>
<gene>
    <name evidence="2" type="ORF">NKR19_g9370</name>
</gene>
<comment type="caution">
    <text evidence="2">The sequence shown here is derived from an EMBL/GenBank/DDBJ whole genome shotgun (WGS) entry which is preliminary data.</text>
</comment>
<dbReference type="Proteomes" id="UP001174691">
    <property type="component" value="Unassembled WGS sequence"/>
</dbReference>
<evidence type="ECO:0000313" key="3">
    <source>
        <dbReference type="Proteomes" id="UP001174691"/>
    </source>
</evidence>
<evidence type="ECO:0000313" key="2">
    <source>
        <dbReference type="EMBL" id="KAJ9132287.1"/>
    </source>
</evidence>
<evidence type="ECO:0000259" key="1">
    <source>
        <dbReference type="Pfam" id="PF14420"/>
    </source>
</evidence>